<keyword evidence="4" id="KW-0472">Membrane</keyword>
<evidence type="ECO:0000313" key="6">
    <source>
        <dbReference type="Proteomes" id="UP000248014"/>
    </source>
</evidence>
<dbReference type="InterPro" id="IPR036157">
    <property type="entry name" value="dUTPase-like_sf"/>
</dbReference>
<evidence type="ECO:0000256" key="4">
    <source>
        <dbReference type="SAM" id="Phobius"/>
    </source>
</evidence>
<keyword evidence="6" id="KW-1185">Reference proteome</keyword>
<dbReference type="RefSeq" id="WP_146215315.1">
    <property type="nucleotide sequence ID" value="NZ_QJJM01000005.1"/>
</dbReference>
<sequence length="279" mass="30310">MTFWSGQRLSTDGVTQQIVDPFQQDRIDCSAYTLTLGAEAYVTPHFGDNLREGGKQQLAKPELVDIRGVQRTQGGGQVVIPPGQFAFLLTEETVSIPPDAMGFISLKSKPKFGGLINVSGFHVDPGFKGKLIFSVFNAGPTALHFARGEHLFLLWIADLSFKGVKADGRKQHIKTSVGYAEIPNDLVNQIKRENHSLQSLSLRVEKLTTQVNIATAVATALATILGIFAAYAALWPGVKTDKYEVRIEQPIPAIAVPQHTPSSDAQPKLRTNPPKPSGN</sequence>
<dbReference type="OrthoDB" id="798159at2"/>
<organism evidence="5 6">
    <name type="scientific">Blastomonas natatoria</name>
    <dbReference type="NCBI Taxonomy" id="34015"/>
    <lineage>
        <taxon>Bacteria</taxon>
        <taxon>Pseudomonadati</taxon>
        <taxon>Pseudomonadota</taxon>
        <taxon>Alphaproteobacteria</taxon>
        <taxon>Sphingomonadales</taxon>
        <taxon>Sphingomonadaceae</taxon>
        <taxon>Blastomonas</taxon>
    </lineage>
</organism>
<proteinExistence type="predicted"/>
<dbReference type="InterPro" id="IPR011962">
    <property type="entry name" value="dCTP_deaminase"/>
</dbReference>
<evidence type="ECO:0000256" key="3">
    <source>
        <dbReference type="SAM" id="MobiDB-lite"/>
    </source>
</evidence>
<dbReference type="SUPFAM" id="SSF51283">
    <property type="entry name" value="dUTPase-like"/>
    <property type="match status" value="1"/>
</dbReference>
<comment type="caution">
    <text evidence="5">The sequence shown here is derived from an EMBL/GenBank/DDBJ whole genome shotgun (WGS) entry which is preliminary data.</text>
</comment>
<dbReference type="Gene3D" id="2.70.40.10">
    <property type="match status" value="1"/>
</dbReference>
<keyword evidence="4" id="KW-0812">Transmembrane</keyword>
<keyword evidence="1" id="KW-0378">Hydrolase</keyword>
<gene>
    <name evidence="5" type="ORF">C7451_105237</name>
</gene>
<evidence type="ECO:0000313" key="5">
    <source>
        <dbReference type="EMBL" id="PXW76462.1"/>
    </source>
</evidence>
<dbReference type="Pfam" id="PF22769">
    <property type="entry name" value="DCD"/>
    <property type="match status" value="1"/>
</dbReference>
<name>A0A2V3V3U3_9SPHN</name>
<dbReference type="InterPro" id="IPR033704">
    <property type="entry name" value="dUTPase_trimeric"/>
</dbReference>
<protein>
    <submittedName>
        <fullName evidence="5">dCTP deaminase</fullName>
    </submittedName>
</protein>
<dbReference type="GO" id="GO:0008829">
    <property type="term" value="F:dCTP deaminase activity"/>
    <property type="evidence" value="ECO:0007669"/>
    <property type="project" value="InterPro"/>
</dbReference>
<accession>A0A2V3V3U3</accession>
<dbReference type="EMBL" id="QJJM01000005">
    <property type="protein sequence ID" value="PXW76462.1"/>
    <property type="molecule type" value="Genomic_DNA"/>
</dbReference>
<feature type="region of interest" description="Disordered" evidence="3">
    <location>
        <begin position="254"/>
        <end position="279"/>
    </location>
</feature>
<evidence type="ECO:0000256" key="2">
    <source>
        <dbReference type="ARBA" id="ARBA00023080"/>
    </source>
</evidence>
<dbReference type="GO" id="GO:0006229">
    <property type="term" value="P:dUTP biosynthetic process"/>
    <property type="evidence" value="ECO:0007669"/>
    <property type="project" value="InterPro"/>
</dbReference>
<feature type="transmembrane region" description="Helical" evidence="4">
    <location>
        <begin position="213"/>
        <end position="234"/>
    </location>
</feature>
<dbReference type="CDD" id="cd07557">
    <property type="entry name" value="trimeric_dUTPase"/>
    <property type="match status" value="1"/>
</dbReference>
<dbReference type="Proteomes" id="UP000248014">
    <property type="component" value="Unassembled WGS sequence"/>
</dbReference>
<evidence type="ECO:0000256" key="1">
    <source>
        <dbReference type="ARBA" id="ARBA00022801"/>
    </source>
</evidence>
<keyword evidence="4" id="KW-1133">Transmembrane helix</keyword>
<dbReference type="AlphaFoldDB" id="A0A2V3V3U3"/>
<keyword evidence="2" id="KW-0546">Nucleotide metabolism</keyword>
<reference evidence="5 6" key="1">
    <citation type="submission" date="2018-05" db="EMBL/GenBank/DDBJ databases">
        <title>Genomic Encyclopedia of Type Strains, Phase IV (KMG-IV): sequencing the most valuable type-strain genomes for metagenomic binning, comparative biology and taxonomic classification.</title>
        <authorList>
            <person name="Goeker M."/>
        </authorList>
    </citation>
    <scope>NUCLEOTIDE SEQUENCE [LARGE SCALE GENOMIC DNA]</scope>
    <source>
        <strain evidence="5 6">DSM 3183</strain>
    </source>
</reference>